<name>A0A1F7F9H5_UNCRA</name>
<gene>
    <name evidence="2" type="ORF">A2519_13230</name>
</gene>
<sequence length="188" mass="21305">MKNNIPNLFRIKELRLSRSQLNSLINKKKITKLYRGIYYRSDYQFSENISMAAVAKAVPNAIFCLLTALRFHGIGTQYPAKIWIAVHYKANKPSQKELPIQVCRFSGNSMIYGIQKKTVDGVSIQITDPARTIVDCFRYRNKIGLDIALEALSEAISERKVSRDAINRAAQAVGGTTIIRPYMEAFSR</sequence>
<proteinExistence type="predicted"/>
<protein>
    <recommendedName>
        <fullName evidence="1">AbiEi antitoxin C-terminal domain-containing protein</fullName>
    </recommendedName>
</protein>
<evidence type="ECO:0000313" key="3">
    <source>
        <dbReference type="Proteomes" id="UP000179243"/>
    </source>
</evidence>
<organism evidence="2 3">
    <name type="scientific">Candidatus Raymondbacteria bacterium RIFOXYD12_FULL_49_13</name>
    <dbReference type="NCBI Taxonomy" id="1817890"/>
    <lineage>
        <taxon>Bacteria</taxon>
        <taxon>Raymondiibacteriota</taxon>
    </lineage>
</organism>
<reference evidence="2 3" key="1">
    <citation type="journal article" date="2016" name="Nat. Commun.">
        <title>Thousands of microbial genomes shed light on interconnected biogeochemical processes in an aquifer system.</title>
        <authorList>
            <person name="Anantharaman K."/>
            <person name="Brown C.T."/>
            <person name="Hug L.A."/>
            <person name="Sharon I."/>
            <person name="Castelle C.J."/>
            <person name="Probst A.J."/>
            <person name="Thomas B.C."/>
            <person name="Singh A."/>
            <person name="Wilkins M.J."/>
            <person name="Karaoz U."/>
            <person name="Brodie E.L."/>
            <person name="Williams K.H."/>
            <person name="Hubbard S.S."/>
            <person name="Banfield J.F."/>
        </authorList>
    </citation>
    <scope>NUCLEOTIDE SEQUENCE [LARGE SCALE GENOMIC DNA]</scope>
</reference>
<evidence type="ECO:0000259" key="1">
    <source>
        <dbReference type="Pfam" id="PF09407"/>
    </source>
</evidence>
<comment type="caution">
    <text evidence="2">The sequence shown here is derived from an EMBL/GenBank/DDBJ whole genome shotgun (WGS) entry which is preliminary data.</text>
</comment>
<accession>A0A1F7F9H5</accession>
<dbReference type="EMBL" id="MFYX01000092">
    <property type="protein sequence ID" value="OGK03283.1"/>
    <property type="molecule type" value="Genomic_DNA"/>
</dbReference>
<evidence type="ECO:0000313" key="2">
    <source>
        <dbReference type="EMBL" id="OGK03283.1"/>
    </source>
</evidence>
<dbReference type="AlphaFoldDB" id="A0A1F7F9H5"/>
<dbReference type="Pfam" id="PF09407">
    <property type="entry name" value="AbiEi_1"/>
    <property type="match status" value="1"/>
</dbReference>
<dbReference type="Proteomes" id="UP000179243">
    <property type="component" value="Unassembled WGS sequence"/>
</dbReference>
<feature type="domain" description="AbiEi antitoxin C-terminal" evidence="1">
    <location>
        <begin position="60"/>
        <end position="172"/>
    </location>
</feature>
<dbReference type="InterPro" id="IPR018547">
    <property type="entry name" value="AbiEi_C"/>
</dbReference>